<dbReference type="AlphaFoldDB" id="A0A937FCZ7"/>
<dbReference type="Gene3D" id="3.30.230.10">
    <property type="match status" value="1"/>
</dbReference>
<keyword evidence="3 4" id="KW-0234">DNA repair</keyword>
<dbReference type="InterPro" id="IPR002099">
    <property type="entry name" value="MutL/Mlh/PMS"/>
</dbReference>
<evidence type="ECO:0000256" key="2">
    <source>
        <dbReference type="ARBA" id="ARBA00022763"/>
    </source>
</evidence>
<evidence type="ECO:0000259" key="5">
    <source>
        <dbReference type="SMART" id="SM00853"/>
    </source>
</evidence>
<dbReference type="GO" id="GO:0005524">
    <property type="term" value="F:ATP binding"/>
    <property type="evidence" value="ECO:0007669"/>
    <property type="project" value="InterPro"/>
</dbReference>
<dbReference type="GO" id="GO:0030983">
    <property type="term" value="F:mismatched DNA binding"/>
    <property type="evidence" value="ECO:0007669"/>
    <property type="project" value="InterPro"/>
</dbReference>
<evidence type="ECO:0000256" key="3">
    <source>
        <dbReference type="ARBA" id="ARBA00023204"/>
    </source>
</evidence>
<feature type="domain" description="DNA mismatch repair protein S5" evidence="6">
    <location>
        <begin position="209"/>
        <end position="327"/>
    </location>
</feature>
<dbReference type="Pfam" id="PF01119">
    <property type="entry name" value="DNA_mis_repair"/>
    <property type="match status" value="1"/>
</dbReference>
<dbReference type="Gene3D" id="3.30.565.10">
    <property type="entry name" value="Histidine kinase-like ATPase, C-terminal domain"/>
    <property type="match status" value="1"/>
</dbReference>
<dbReference type="GO" id="GO:0004519">
    <property type="term" value="F:endonuclease activity"/>
    <property type="evidence" value="ECO:0007669"/>
    <property type="project" value="UniProtKB-KW"/>
</dbReference>
<evidence type="ECO:0000313" key="7">
    <source>
        <dbReference type="EMBL" id="MBL4930919.1"/>
    </source>
</evidence>
<dbReference type="CDD" id="cd16926">
    <property type="entry name" value="HATPase_MutL-MLH-PMS-like"/>
    <property type="match status" value="1"/>
</dbReference>
<organism evidence="7 8">
    <name type="scientific">Clostridium paridis</name>
    <dbReference type="NCBI Taxonomy" id="2803863"/>
    <lineage>
        <taxon>Bacteria</taxon>
        <taxon>Bacillati</taxon>
        <taxon>Bacillota</taxon>
        <taxon>Clostridia</taxon>
        <taxon>Eubacteriales</taxon>
        <taxon>Clostridiaceae</taxon>
        <taxon>Clostridium</taxon>
    </lineage>
</organism>
<reference evidence="7" key="1">
    <citation type="submission" date="2021-01" db="EMBL/GenBank/DDBJ databases">
        <title>Genome public.</title>
        <authorList>
            <person name="Liu C."/>
            <person name="Sun Q."/>
        </authorList>
    </citation>
    <scope>NUCLEOTIDE SEQUENCE</scope>
    <source>
        <strain evidence="7">YIM B02565</strain>
    </source>
</reference>
<dbReference type="InterPro" id="IPR020667">
    <property type="entry name" value="DNA_mismatch_repair_MutL"/>
</dbReference>
<dbReference type="NCBIfam" id="TIGR00585">
    <property type="entry name" value="mutl"/>
    <property type="match status" value="1"/>
</dbReference>
<dbReference type="InterPro" id="IPR013507">
    <property type="entry name" value="DNA_mismatch_S5_2-like"/>
</dbReference>
<keyword evidence="7" id="KW-0540">Nuclease</keyword>
<comment type="caution">
    <text evidence="7">The sequence shown here is derived from an EMBL/GenBank/DDBJ whole genome shotgun (WGS) entry which is preliminary data.</text>
</comment>
<dbReference type="FunFam" id="3.30.565.10:FF:000003">
    <property type="entry name" value="DNA mismatch repair endonuclease MutL"/>
    <property type="match status" value="1"/>
</dbReference>
<comment type="function">
    <text evidence="4">This protein is involved in the repair of mismatches in DNA. It is required for dam-dependent methyl-directed DNA mismatch repair. May act as a 'molecular matchmaker', a protein that promotes the formation of a stable complex between two or more DNA-binding proteins in an ATP-dependent manner without itself being part of a final effector complex.</text>
</comment>
<dbReference type="InterPro" id="IPR014721">
    <property type="entry name" value="Ribsml_uS5_D2-typ_fold_subgr"/>
</dbReference>
<keyword evidence="2 4" id="KW-0227">DNA damage</keyword>
<dbReference type="InterPro" id="IPR014762">
    <property type="entry name" value="DNA_mismatch_repair_CS"/>
</dbReference>
<dbReference type="GO" id="GO:0032300">
    <property type="term" value="C:mismatch repair complex"/>
    <property type="evidence" value="ECO:0007669"/>
    <property type="project" value="InterPro"/>
</dbReference>
<dbReference type="InterPro" id="IPR042121">
    <property type="entry name" value="MutL_C_regsub"/>
</dbReference>
<dbReference type="Pfam" id="PF08676">
    <property type="entry name" value="MutL_C"/>
    <property type="match status" value="1"/>
</dbReference>
<evidence type="ECO:0000256" key="4">
    <source>
        <dbReference type="HAMAP-Rule" id="MF_00149"/>
    </source>
</evidence>
<dbReference type="InterPro" id="IPR042120">
    <property type="entry name" value="MutL_C_dimsub"/>
</dbReference>
<dbReference type="RefSeq" id="WP_202766300.1">
    <property type="nucleotide sequence ID" value="NZ_JAESWA010000017.1"/>
</dbReference>
<feature type="domain" description="MutL C-terminal dimerisation" evidence="5">
    <location>
        <begin position="445"/>
        <end position="587"/>
    </location>
</feature>
<evidence type="ECO:0000259" key="6">
    <source>
        <dbReference type="SMART" id="SM01340"/>
    </source>
</evidence>
<dbReference type="GO" id="GO:0140664">
    <property type="term" value="F:ATP-dependent DNA damage sensor activity"/>
    <property type="evidence" value="ECO:0007669"/>
    <property type="project" value="InterPro"/>
</dbReference>
<evidence type="ECO:0000256" key="1">
    <source>
        <dbReference type="ARBA" id="ARBA00006082"/>
    </source>
</evidence>
<dbReference type="SUPFAM" id="SSF55874">
    <property type="entry name" value="ATPase domain of HSP90 chaperone/DNA topoisomerase II/histidine kinase"/>
    <property type="match status" value="1"/>
</dbReference>
<proteinExistence type="inferred from homology"/>
<gene>
    <name evidence="4 7" type="primary">mutL</name>
    <name evidence="7" type="ORF">JK634_03815</name>
</gene>
<dbReference type="Proteomes" id="UP000623681">
    <property type="component" value="Unassembled WGS sequence"/>
</dbReference>
<dbReference type="SUPFAM" id="SSF118116">
    <property type="entry name" value="DNA mismatch repair protein MutL"/>
    <property type="match status" value="1"/>
</dbReference>
<accession>A0A937FCZ7</accession>
<comment type="similarity">
    <text evidence="1 4">Belongs to the DNA mismatch repair MutL/HexB family.</text>
</comment>
<dbReference type="PROSITE" id="PS00058">
    <property type="entry name" value="DNA_MISMATCH_REPAIR_1"/>
    <property type="match status" value="1"/>
</dbReference>
<dbReference type="GO" id="GO:0016887">
    <property type="term" value="F:ATP hydrolysis activity"/>
    <property type="evidence" value="ECO:0007669"/>
    <property type="project" value="InterPro"/>
</dbReference>
<dbReference type="HAMAP" id="MF_00149">
    <property type="entry name" value="DNA_mis_repair"/>
    <property type="match status" value="1"/>
</dbReference>
<sequence>MKRINILDDNTSNKIAAGEVVERPSSVVKELVENSIDANSKNIIVEIENGGETLIKVIDDGDGIHPEDISKAFLPHATSKIKTVEDIYSISTLGFRGEALPSIASVSKTLLKSKPRDVETGNEISITGGNIDYITESGVNYGTTIEVRDIFYNVPARKKFLKSSSREAALINDIITRIAISNPDISFTLTANGKKMLNTYGNGKIEDVIRNIYGKTILDNVTYFQGANDTLTIHGYIGSEEISRGSRNNQSIYINGRYIKNKTITAAVETAFKSFATVNKYPFFIINVETYPEFVDVNIHPTKAEVKFKDERELFKIIFDTVHNKLKENVRSSFMEDEINRDSEEKLENLSFSLEYEKQANAATERASYFKNTYYEEPSVIVEVKIPVDLKNDVAKEEDNGDFKEIIEDVKDEISEPSSSINEDTSKVTYESRVQSTPKIPPLNVIGQFNKTYILCEYADTLYVIDQHAAHEKYLFEKYYKDIKNRHVEIQPLLIPSIIQLTLDDYVYYEDNMEIFKNAGFVIEPFGINTVSVKEVPYFLGKLDPKGLFLSILDNLKNLGTGQTIEVKYNRIATLSCKSAVKANNELTIEEMKSLVNDMREMEDPYHCPHGRPTIIKLTNYELEKRFRRIT</sequence>
<dbReference type="PANTHER" id="PTHR10073:SF12">
    <property type="entry name" value="DNA MISMATCH REPAIR PROTEIN MLH1"/>
    <property type="match status" value="1"/>
</dbReference>
<dbReference type="SMART" id="SM01340">
    <property type="entry name" value="DNA_mis_repair"/>
    <property type="match status" value="1"/>
</dbReference>
<dbReference type="PANTHER" id="PTHR10073">
    <property type="entry name" value="DNA MISMATCH REPAIR PROTEIN MLH, PMS, MUTL"/>
    <property type="match status" value="1"/>
</dbReference>
<dbReference type="Pfam" id="PF13589">
    <property type="entry name" value="HATPase_c_3"/>
    <property type="match status" value="1"/>
</dbReference>
<name>A0A937FCZ7_9CLOT</name>
<keyword evidence="7" id="KW-0378">Hydrolase</keyword>
<dbReference type="GO" id="GO:0006298">
    <property type="term" value="P:mismatch repair"/>
    <property type="evidence" value="ECO:0007669"/>
    <property type="project" value="UniProtKB-UniRule"/>
</dbReference>
<keyword evidence="7" id="KW-0255">Endonuclease</keyword>
<dbReference type="InterPro" id="IPR036890">
    <property type="entry name" value="HATPase_C_sf"/>
</dbReference>
<dbReference type="InterPro" id="IPR020568">
    <property type="entry name" value="Ribosomal_Su5_D2-typ_SF"/>
</dbReference>
<dbReference type="InterPro" id="IPR037198">
    <property type="entry name" value="MutL_C_sf"/>
</dbReference>
<dbReference type="InterPro" id="IPR038973">
    <property type="entry name" value="MutL/Mlh/Pms-like"/>
</dbReference>
<evidence type="ECO:0000313" key="8">
    <source>
        <dbReference type="Proteomes" id="UP000623681"/>
    </source>
</evidence>
<protein>
    <recommendedName>
        <fullName evidence="4">DNA mismatch repair protein MutL</fullName>
    </recommendedName>
</protein>
<dbReference type="SUPFAM" id="SSF54211">
    <property type="entry name" value="Ribosomal protein S5 domain 2-like"/>
    <property type="match status" value="1"/>
</dbReference>
<dbReference type="Gene3D" id="3.30.1370.100">
    <property type="entry name" value="MutL, C-terminal domain, regulatory subdomain"/>
    <property type="match status" value="1"/>
</dbReference>
<keyword evidence="8" id="KW-1185">Reference proteome</keyword>
<dbReference type="CDD" id="cd00782">
    <property type="entry name" value="MutL_Trans"/>
    <property type="match status" value="1"/>
</dbReference>
<dbReference type="InterPro" id="IPR014790">
    <property type="entry name" value="MutL_C"/>
</dbReference>
<dbReference type="SMART" id="SM00853">
    <property type="entry name" value="MutL_C"/>
    <property type="match status" value="1"/>
</dbReference>
<dbReference type="Gene3D" id="3.30.1540.20">
    <property type="entry name" value="MutL, C-terminal domain, dimerisation subdomain"/>
    <property type="match status" value="1"/>
</dbReference>
<dbReference type="EMBL" id="JAESWA010000017">
    <property type="protein sequence ID" value="MBL4930919.1"/>
    <property type="molecule type" value="Genomic_DNA"/>
</dbReference>